<proteinExistence type="predicted"/>
<evidence type="ECO:0000313" key="3">
    <source>
        <dbReference type="Proteomes" id="UP000555552"/>
    </source>
</evidence>
<reference evidence="2 3" key="1">
    <citation type="submission" date="2020-05" db="EMBL/GenBank/DDBJ databases">
        <title>MicrobeNet Type strains.</title>
        <authorList>
            <person name="Nicholson A.C."/>
        </authorList>
    </citation>
    <scope>NUCLEOTIDE SEQUENCE [LARGE SCALE GENOMIC DNA]</scope>
    <source>
        <strain evidence="2 3">JCM 14547</strain>
    </source>
</reference>
<gene>
    <name evidence="2" type="ORF">HLB09_09375</name>
</gene>
<evidence type="ECO:0000256" key="1">
    <source>
        <dbReference type="SAM" id="MobiDB-lite"/>
    </source>
</evidence>
<organism evidence="2 3">
    <name type="scientific">Pseudokineococcus marinus</name>
    <dbReference type="NCBI Taxonomy" id="351215"/>
    <lineage>
        <taxon>Bacteria</taxon>
        <taxon>Bacillati</taxon>
        <taxon>Actinomycetota</taxon>
        <taxon>Actinomycetes</taxon>
        <taxon>Kineosporiales</taxon>
        <taxon>Kineosporiaceae</taxon>
        <taxon>Pseudokineococcus</taxon>
    </lineage>
</organism>
<sequence>MAYLALLLPVLVLPVMLAMAAFETRCSDRTPLLRRRPADDVAAEPAVAPALPAGDQRS</sequence>
<accession>A0A849BJC8</accession>
<dbReference type="Proteomes" id="UP000555552">
    <property type="component" value="Unassembled WGS sequence"/>
</dbReference>
<feature type="region of interest" description="Disordered" evidence="1">
    <location>
        <begin position="37"/>
        <end position="58"/>
    </location>
</feature>
<dbReference type="AlphaFoldDB" id="A0A849BJC8"/>
<dbReference type="RefSeq" id="WP_171203121.1">
    <property type="nucleotide sequence ID" value="NZ_BAAANP010000016.1"/>
</dbReference>
<dbReference type="EMBL" id="JABEMA010000122">
    <property type="protein sequence ID" value="NNH23300.1"/>
    <property type="molecule type" value="Genomic_DNA"/>
</dbReference>
<feature type="compositionally biased region" description="Low complexity" evidence="1">
    <location>
        <begin position="43"/>
        <end position="58"/>
    </location>
</feature>
<protein>
    <submittedName>
        <fullName evidence="2">Uncharacterized protein</fullName>
    </submittedName>
</protein>
<evidence type="ECO:0000313" key="2">
    <source>
        <dbReference type="EMBL" id="NNH23300.1"/>
    </source>
</evidence>
<keyword evidence="3" id="KW-1185">Reference proteome</keyword>
<name>A0A849BJC8_9ACTN</name>
<comment type="caution">
    <text evidence="2">The sequence shown here is derived from an EMBL/GenBank/DDBJ whole genome shotgun (WGS) entry which is preliminary data.</text>
</comment>